<gene>
    <name evidence="7" type="ORF">LCDPAC02_01400</name>
</gene>
<evidence type="ECO:0000256" key="2">
    <source>
        <dbReference type="ARBA" id="ARBA00008028"/>
    </source>
</evidence>
<evidence type="ECO:0000256" key="1">
    <source>
        <dbReference type="ARBA" id="ARBA00004112"/>
    </source>
</evidence>
<dbReference type="PANTHER" id="PTHR24071:SF0">
    <property type="entry name" value="GTP-BINDING NUCLEAR PROTEIN RAN"/>
    <property type="match status" value="1"/>
</dbReference>
<protein>
    <submittedName>
        <fullName evidence="7">Ras family GTPase</fullName>
    </submittedName>
</protein>
<name>A0A481YNV5_9VIRU</name>
<evidence type="ECO:0000256" key="4">
    <source>
        <dbReference type="ARBA" id="ARBA00022741"/>
    </source>
</evidence>
<dbReference type="EMBL" id="MK500300">
    <property type="protein sequence ID" value="QBK84941.1"/>
    <property type="molecule type" value="Genomic_DNA"/>
</dbReference>
<evidence type="ECO:0000313" key="7">
    <source>
        <dbReference type="EMBL" id="QBK84941.1"/>
    </source>
</evidence>
<dbReference type="SMART" id="SM00176">
    <property type="entry name" value="RAN"/>
    <property type="match status" value="1"/>
</dbReference>
<dbReference type="InterPro" id="IPR005225">
    <property type="entry name" value="Small_GTP-bd"/>
</dbReference>
<keyword evidence="4" id="KW-0547">Nucleotide-binding</keyword>
<dbReference type="SMART" id="SM00173">
    <property type="entry name" value="RAS"/>
    <property type="match status" value="1"/>
</dbReference>
<dbReference type="PROSITE" id="PS51419">
    <property type="entry name" value="RAB"/>
    <property type="match status" value="1"/>
</dbReference>
<dbReference type="GO" id="GO:0015031">
    <property type="term" value="P:protein transport"/>
    <property type="evidence" value="ECO:0007669"/>
    <property type="project" value="UniProtKB-KW"/>
</dbReference>
<dbReference type="GO" id="GO:0020002">
    <property type="term" value="C:host cell plasma membrane"/>
    <property type="evidence" value="ECO:0007669"/>
    <property type="project" value="UniProtKB-SubCell"/>
</dbReference>
<dbReference type="PROSITE" id="PS51418">
    <property type="entry name" value="RAN"/>
    <property type="match status" value="1"/>
</dbReference>
<dbReference type="PANTHER" id="PTHR24071">
    <property type="entry name" value="RAN GTPASE"/>
    <property type="match status" value="1"/>
</dbReference>
<dbReference type="GO" id="GO:0003924">
    <property type="term" value="F:GTPase activity"/>
    <property type="evidence" value="ECO:0007669"/>
    <property type="project" value="InterPro"/>
</dbReference>
<accession>A0A481YNV5</accession>
<evidence type="ECO:0000256" key="6">
    <source>
        <dbReference type="ARBA" id="ARBA00023134"/>
    </source>
</evidence>
<dbReference type="InterPro" id="IPR002041">
    <property type="entry name" value="Ran_GTPase"/>
</dbReference>
<keyword evidence="6" id="KW-0342">GTP-binding</keyword>
<dbReference type="PRINTS" id="PR00449">
    <property type="entry name" value="RASTRNSFRMNG"/>
</dbReference>
<evidence type="ECO:0000256" key="5">
    <source>
        <dbReference type="ARBA" id="ARBA00022927"/>
    </source>
</evidence>
<dbReference type="GO" id="GO:0005525">
    <property type="term" value="F:GTP binding"/>
    <property type="evidence" value="ECO:0007669"/>
    <property type="project" value="UniProtKB-KW"/>
</dbReference>
<keyword evidence="5" id="KW-0653">Protein transport</keyword>
<dbReference type="Gene3D" id="3.40.50.300">
    <property type="entry name" value="P-loop containing nucleotide triphosphate hydrolases"/>
    <property type="match status" value="1"/>
</dbReference>
<reference evidence="7" key="1">
    <citation type="journal article" date="2019" name="MBio">
        <title>Virus Genomes from Deep Sea Sediments Expand the Ocean Megavirome and Support Independent Origins of Viral Gigantism.</title>
        <authorList>
            <person name="Backstrom D."/>
            <person name="Yutin N."/>
            <person name="Jorgensen S.L."/>
            <person name="Dharamshi J."/>
            <person name="Homa F."/>
            <person name="Zaremba-Niedwiedzka K."/>
            <person name="Spang A."/>
            <person name="Wolf Y.I."/>
            <person name="Koonin E.V."/>
            <person name="Ettema T.J."/>
        </authorList>
    </citation>
    <scope>NUCLEOTIDE SEQUENCE</scope>
</reference>
<dbReference type="InterPro" id="IPR001806">
    <property type="entry name" value="Small_GTPase"/>
</dbReference>
<dbReference type="Pfam" id="PF00071">
    <property type="entry name" value="Ras"/>
    <property type="match status" value="1"/>
</dbReference>
<organism evidence="7">
    <name type="scientific">Pithovirus LCDPAC02</name>
    <dbReference type="NCBI Taxonomy" id="2506601"/>
    <lineage>
        <taxon>Viruses</taxon>
        <taxon>Pithoviruses</taxon>
    </lineage>
</organism>
<dbReference type="NCBIfam" id="TIGR00231">
    <property type="entry name" value="small_GTP"/>
    <property type="match status" value="1"/>
</dbReference>
<comment type="subcellular location">
    <subcellularLocation>
        <location evidence="1">Host cell membrane</location>
        <topology evidence="1">Lipid-anchor</topology>
        <orientation evidence="1">Cytoplasmic side</orientation>
    </subcellularLocation>
</comment>
<dbReference type="SUPFAM" id="SSF52540">
    <property type="entry name" value="P-loop containing nucleoside triphosphate hydrolases"/>
    <property type="match status" value="1"/>
</dbReference>
<evidence type="ECO:0000256" key="3">
    <source>
        <dbReference type="ARBA" id="ARBA00022448"/>
    </source>
</evidence>
<keyword evidence="3" id="KW-0813">Transport</keyword>
<proteinExistence type="inferred from homology"/>
<dbReference type="InterPro" id="IPR027417">
    <property type="entry name" value="P-loop_NTPase"/>
</dbReference>
<dbReference type="SMART" id="SM00175">
    <property type="entry name" value="RAB"/>
    <property type="match status" value="1"/>
</dbReference>
<comment type="similarity">
    <text evidence="2">Belongs to the small GTPase superfamily. Ran family.</text>
</comment>
<sequence length="176" mass="20172">MRSNTYKLILVGDGGVGKSSYIKKLRISEFKKGYIATMGVKVYPLNFENDKYGDTTFKIWDCAGLEKFKGLGDGYYVGGQCAIVMFDLSSPILSDRIFFWTNKIRNVCDNIPIVIVGSKSDTRYQHTNIELLMLNLFNDESLFINHENLIEYIEISTKEDINLDEPFLILLEELNK</sequence>